<feature type="domain" description="Helicase ATP-binding" evidence="8">
    <location>
        <begin position="10"/>
        <end position="281"/>
    </location>
</feature>
<dbReference type="GO" id="GO:0003676">
    <property type="term" value="F:nucleic acid binding"/>
    <property type="evidence" value="ECO:0007669"/>
    <property type="project" value="InterPro"/>
</dbReference>
<dbReference type="EC" id="5.6.2.3" evidence="5"/>
<evidence type="ECO:0000256" key="1">
    <source>
        <dbReference type="ARBA" id="ARBA00001966"/>
    </source>
</evidence>
<evidence type="ECO:0000256" key="5">
    <source>
        <dbReference type="ARBA" id="ARBA00044969"/>
    </source>
</evidence>
<dbReference type="EMBL" id="CAEZYD010000015">
    <property type="protein sequence ID" value="CAB4714583.1"/>
    <property type="molecule type" value="Genomic_DNA"/>
</dbReference>
<comment type="cofactor">
    <cofactor evidence="1">
        <name>[4Fe-4S] cluster</name>
        <dbReference type="ChEBI" id="CHEBI:49883"/>
    </cofactor>
</comment>
<dbReference type="GO" id="GO:0016818">
    <property type="term" value="F:hydrolase activity, acting on acid anhydrides, in phosphorus-containing anhydrides"/>
    <property type="evidence" value="ECO:0007669"/>
    <property type="project" value="InterPro"/>
</dbReference>
<dbReference type="SMART" id="SM00491">
    <property type="entry name" value="HELICc2"/>
    <property type="match status" value="1"/>
</dbReference>
<dbReference type="PROSITE" id="PS51193">
    <property type="entry name" value="HELICASE_ATP_BIND_2"/>
    <property type="match status" value="1"/>
</dbReference>
<dbReference type="GO" id="GO:0006139">
    <property type="term" value="P:nucleobase-containing compound metabolic process"/>
    <property type="evidence" value="ECO:0007669"/>
    <property type="project" value="InterPro"/>
</dbReference>
<keyword evidence="3" id="KW-0378">Hydrolase</keyword>
<dbReference type="InterPro" id="IPR006555">
    <property type="entry name" value="ATP-dep_Helicase_C"/>
</dbReference>
<dbReference type="Gene3D" id="3.40.50.300">
    <property type="entry name" value="P-loop containing nucleotide triphosphate hydrolases"/>
    <property type="match status" value="2"/>
</dbReference>
<dbReference type="PANTHER" id="PTHR11472">
    <property type="entry name" value="DNA REPAIR DEAD HELICASE RAD3/XP-D SUBFAMILY MEMBER"/>
    <property type="match status" value="1"/>
</dbReference>
<accession>A0A6J6ZXL5</accession>
<dbReference type="InterPro" id="IPR014013">
    <property type="entry name" value="Helic_SF1/SF2_ATP-bd_DinG/Rad3"/>
</dbReference>
<dbReference type="Pfam" id="PF13307">
    <property type="entry name" value="Helicase_C_2"/>
    <property type="match status" value="1"/>
</dbReference>
<dbReference type="GO" id="GO:0043139">
    <property type="term" value="F:5'-3' DNA helicase activity"/>
    <property type="evidence" value="ECO:0007669"/>
    <property type="project" value="UniProtKB-EC"/>
</dbReference>
<feature type="domain" description="Helicase ATP-binding" evidence="7">
    <location>
        <begin position="32"/>
        <end position="268"/>
    </location>
</feature>
<dbReference type="Pfam" id="PF00270">
    <property type="entry name" value="DEAD"/>
    <property type="match status" value="1"/>
</dbReference>
<evidence type="ECO:0000259" key="8">
    <source>
        <dbReference type="PROSITE" id="PS51193"/>
    </source>
</evidence>
<proteinExistence type="predicted"/>
<organism evidence="11">
    <name type="scientific">freshwater metagenome</name>
    <dbReference type="NCBI Taxonomy" id="449393"/>
    <lineage>
        <taxon>unclassified sequences</taxon>
        <taxon>metagenomes</taxon>
        <taxon>ecological metagenomes</taxon>
    </lineage>
</organism>
<dbReference type="EMBL" id="CAFBMA010000009">
    <property type="protein sequence ID" value="CAB4898449.1"/>
    <property type="molecule type" value="Genomic_DNA"/>
</dbReference>
<reference evidence="11" key="1">
    <citation type="submission" date="2020-05" db="EMBL/GenBank/DDBJ databases">
        <authorList>
            <person name="Chiriac C."/>
            <person name="Salcher M."/>
            <person name="Ghai R."/>
            <person name="Kavagutti S V."/>
        </authorList>
    </citation>
    <scope>NUCLEOTIDE SEQUENCE</scope>
</reference>
<dbReference type="SMART" id="SM00487">
    <property type="entry name" value="DEXDc"/>
    <property type="match status" value="1"/>
</dbReference>
<evidence type="ECO:0000256" key="3">
    <source>
        <dbReference type="ARBA" id="ARBA00022801"/>
    </source>
</evidence>
<dbReference type="EMBL" id="CAFBNU010000016">
    <property type="protein sequence ID" value="CAB4967663.1"/>
    <property type="molecule type" value="Genomic_DNA"/>
</dbReference>
<dbReference type="InterPro" id="IPR011545">
    <property type="entry name" value="DEAD/DEAH_box_helicase_dom"/>
</dbReference>
<keyword evidence="4" id="KW-0067">ATP-binding</keyword>
<evidence type="ECO:0000259" key="7">
    <source>
        <dbReference type="PROSITE" id="PS51192"/>
    </source>
</evidence>
<dbReference type="EMBL" id="CAFAAZ010000011">
    <property type="protein sequence ID" value="CAB4825275.1"/>
    <property type="molecule type" value="Genomic_DNA"/>
</dbReference>
<dbReference type="InterPro" id="IPR014001">
    <property type="entry name" value="Helicase_ATP-bd"/>
</dbReference>
<protein>
    <recommendedName>
        <fullName evidence="5">DNA 5'-3' helicase</fullName>
        <ecNumber evidence="5">5.6.2.3</ecNumber>
    </recommendedName>
</protein>
<evidence type="ECO:0000256" key="4">
    <source>
        <dbReference type="ARBA" id="ARBA00022840"/>
    </source>
</evidence>
<dbReference type="InterPro" id="IPR027417">
    <property type="entry name" value="P-loop_NTPase"/>
</dbReference>
<sequence length="671" mass="72462">MIEKMRKALDAAVEAIGGEPREGQIEMAEAVANALSDRHHLLVQAGTGTGKSLAYLVPALVHGKKVLVATATLALQRQLVERDLPKIKGALEKELGRKLTFAVYKGVGNYLCLQKMNSADTDPDGEVLLEIGTLEKDAKRLRAWAEKPGISGDRDDAPDVDRRVWYANSVSGRECIGKDDCAYGSQCFAVNAKAKAQTADVVVTNHTLLAIEIVDSHAILPERDAVILDEAHEFMDRTTQAVTEELTAPRVERAAKMAKKHLPGKASDAFAKAADDFAKALTDFAADVRNDPTKAGRIPELPAQLEAPIRKIKESSAAVVALINADSDVINPDSMAERARVKGATNEVLQTATKMLKPSGHQVMWFDPTYSTLYLAPLSVSQVLRANLLTDTPVIATSATLTVGKSFDAIAKSIGFVVNGSNDEDEDSEDEFEEGEIDPANVQMLDVGSPFDFAKQGALYLPKHIPEPGRDGPSKEALTELAELIDAAGGRTLALFSSWRGVEMADEYLRKVLAELEIPIITQKRGDSVGTLVERFAKDPKSILLGTISLWQGIDVPGPSCTLVAIDRIPFPRPDEPVMSARAAEADAAGGSGFMQVSLPRAALLLAQGTGRLIRSIDDRGVVAILDSRIVTKRYGSVLLNSMPPFWRTSDGEVIRESLKRLNKDYLEAGQ</sequence>
<evidence type="ECO:0000313" key="12">
    <source>
        <dbReference type="EMBL" id="CAB4837871.1"/>
    </source>
</evidence>
<dbReference type="AlphaFoldDB" id="A0A6J6ZXL5"/>
<name>A0A6J6ZXL5_9ZZZZ</name>
<evidence type="ECO:0000256" key="6">
    <source>
        <dbReference type="ARBA" id="ARBA00048954"/>
    </source>
</evidence>
<dbReference type="GO" id="GO:0005524">
    <property type="term" value="F:ATP binding"/>
    <property type="evidence" value="ECO:0007669"/>
    <property type="project" value="UniProtKB-KW"/>
</dbReference>
<evidence type="ECO:0000313" key="14">
    <source>
        <dbReference type="EMBL" id="CAB4967663.1"/>
    </source>
</evidence>
<dbReference type="EMBL" id="CAFBPT010000009">
    <property type="protein sequence ID" value="CAB5031961.1"/>
    <property type="molecule type" value="Genomic_DNA"/>
</dbReference>
<dbReference type="SUPFAM" id="SSF52540">
    <property type="entry name" value="P-loop containing nucleoside triphosphate hydrolases"/>
    <property type="match status" value="1"/>
</dbReference>
<evidence type="ECO:0000313" key="13">
    <source>
        <dbReference type="EMBL" id="CAB4898449.1"/>
    </source>
</evidence>
<evidence type="ECO:0000313" key="10">
    <source>
        <dbReference type="EMBL" id="CAB4714583.1"/>
    </source>
</evidence>
<dbReference type="PROSITE" id="PS51192">
    <property type="entry name" value="HELICASE_ATP_BIND_1"/>
    <property type="match status" value="1"/>
</dbReference>
<dbReference type="InterPro" id="IPR045028">
    <property type="entry name" value="DinG/Rad3-like"/>
</dbReference>
<gene>
    <name evidence="9" type="ORF">UFOPK2343_01242</name>
    <name evidence="10" type="ORF">UFOPK2652_01021</name>
    <name evidence="11" type="ORF">UFOPK3128_01095</name>
    <name evidence="12" type="ORF">UFOPK3227_00897</name>
    <name evidence="13" type="ORF">UFOPK3511_00894</name>
    <name evidence="14" type="ORF">UFOPK3880_01210</name>
    <name evidence="15" type="ORF">UFOPK4146_01089</name>
</gene>
<dbReference type="EMBL" id="CAFAHD010000119">
    <property type="protein sequence ID" value="CAB4837871.1"/>
    <property type="molecule type" value="Genomic_DNA"/>
</dbReference>
<evidence type="ECO:0000313" key="9">
    <source>
        <dbReference type="EMBL" id="CAB4682914.1"/>
    </source>
</evidence>
<dbReference type="EMBL" id="CAEZXD010000050">
    <property type="protein sequence ID" value="CAB4682914.1"/>
    <property type="molecule type" value="Genomic_DNA"/>
</dbReference>
<evidence type="ECO:0000313" key="15">
    <source>
        <dbReference type="EMBL" id="CAB5031961.1"/>
    </source>
</evidence>
<evidence type="ECO:0000313" key="11">
    <source>
        <dbReference type="EMBL" id="CAB4825275.1"/>
    </source>
</evidence>
<keyword evidence="2" id="KW-0547">Nucleotide-binding</keyword>
<dbReference type="PANTHER" id="PTHR11472:SF34">
    <property type="entry name" value="REGULATOR OF TELOMERE ELONGATION HELICASE 1"/>
    <property type="match status" value="1"/>
</dbReference>
<evidence type="ECO:0000256" key="2">
    <source>
        <dbReference type="ARBA" id="ARBA00022741"/>
    </source>
</evidence>
<comment type="catalytic activity">
    <reaction evidence="6">
        <text>ATP + H2O = ADP + phosphate + H(+)</text>
        <dbReference type="Rhea" id="RHEA:13065"/>
        <dbReference type="ChEBI" id="CHEBI:15377"/>
        <dbReference type="ChEBI" id="CHEBI:15378"/>
        <dbReference type="ChEBI" id="CHEBI:30616"/>
        <dbReference type="ChEBI" id="CHEBI:43474"/>
        <dbReference type="ChEBI" id="CHEBI:456216"/>
        <dbReference type="EC" id="5.6.2.3"/>
    </reaction>
</comment>